<dbReference type="EMBL" id="JGZK01000005">
    <property type="protein sequence ID" value="KFI86231.1"/>
    <property type="molecule type" value="Genomic_DNA"/>
</dbReference>
<accession>A0A087CSI1</accession>
<protein>
    <submittedName>
        <fullName evidence="1">Uncharacterized protein</fullName>
    </submittedName>
</protein>
<sequence>MRRRNPFAFIRDWLEAMLILLVFELANLLHDRKPRRRR</sequence>
<evidence type="ECO:0000313" key="2">
    <source>
        <dbReference type="Proteomes" id="UP000028984"/>
    </source>
</evidence>
<proteinExistence type="predicted"/>
<evidence type="ECO:0000313" key="1">
    <source>
        <dbReference type="EMBL" id="KFI86231.1"/>
    </source>
</evidence>
<dbReference type="Proteomes" id="UP000028984">
    <property type="component" value="Unassembled WGS sequence"/>
</dbReference>
<dbReference type="STRING" id="1437610.BREU_1404"/>
<reference evidence="1 2" key="1">
    <citation type="submission" date="2014-03" db="EMBL/GenBank/DDBJ databases">
        <title>Genomics of Bifidobacteria.</title>
        <authorList>
            <person name="Ventura M."/>
            <person name="Milani C."/>
            <person name="Lugli G.A."/>
        </authorList>
    </citation>
    <scope>NUCLEOTIDE SEQUENCE [LARGE SCALE GENOMIC DNA]</scope>
    <source>
        <strain evidence="1 2">DSM 23975</strain>
    </source>
</reference>
<keyword evidence="2" id="KW-1185">Reference proteome</keyword>
<gene>
    <name evidence="1" type="ORF">BREU_1404</name>
</gene>
<dbReference type="AlphaFoldDB" id="A0A087CSI1"/>
<comment type="caution">
    <text evidence="1">The sequence shown here is derived from an EMBL/GenBank/DDBJ whole genome shotgun (WGS) entry which is preliminary data.</text>
</comment>
<name>A0A087CSI1_9BIFI</name>
<organism evidence="1 2">
    <name type="scientific">Bifidobacterium reuteri DSM 23975</name>
    <dbReference type="NCBI Taxonomy" id="1437610"/>
    <lineage>
        <taxon>Bacteria</taxon>
        <taxon>Bacillati</taxon>
        <taxon>Actinomycetota</taxon>
        <taxon>Actinomycetes</taxon>
        <taxon>Bifidobacteriales</taxon>
        <taxon>Bifidobacteriaceae</taxon>
        <taxon>Bifidobacterium</taxon>
    </lineage>
</organism>